<dbReference type="EMBL" id="BAQD01000007">
    <property type="protein sequence ID" value="GBQ05779.1"/>
    <property type="molecule type" value="Genomic_DNA"/>
</dbReference>
<gene>
    <name evidence="1" type="ORF">AA15669_0628</name>
</gene>
<name>A0ABQ0NXW1_9PROT</name>
<evidence type="ECO:0008006" key="3">
    <source>
        <dbReference type="Google" id="ProtNLM"/>
    </source>
</evidence>
<protein>
    <recommendedName>
        <fullName evidence="3">Transposase</fullName>
    </recommendedName>
</protein>
<proteinExistence type="predicted"/>
<accession>A0ABQ0NXW1</accession>
<reference evidence="1" key="1">
    <citation type="submission" date="2013-04" db="EMBL/GenBank/DDBJ databases">
        <title>The genome sequencing project of 58 acetic acid bacteria.</title>
        <authorList>
            <person name="Okamoto-Kainuma A."/>
            <person name="Ishikawa M."/>
            <person name="Umino S."/>
            <person name="Koizumi Y."/>
            <person name="Shiwa Y."/>
            <person name="Yoshikawa H."/>
            <person name="Matsutani M."/>
            <person name="Matsushita K."/>
        </authorList>
    </citation>
    <scope>NUCLEOTIDE SEQUENCE</scope>
    <source>
        <strain evidence="1">DSM 15669</strain>
    </source>
</reference>
<comment type="caution">
    <text evidence="1">The sequence shown here is derived from an EMBL/GenBank/DDBJ whole genome shotgun (WGS) entry which is preliminary data.</text>
</comment>
<dbReference type="Proteomes" id="UP001062901">
    <property type="component" value="Unassembled WGS sequence"/>
</dbReference>
<organism evidence="1 2">
    <name type="scientific">Saccharibacter floricola DSM 15669</name>
    <dbReference type="NCBI Taxonomy" id="1123227"/>
    <lineage>
        <taxon>Bacteria</taxon>
        <taxon>Pseudomonadati</taxon>
        <taxon>Pseudomonadota</taxon>
        <taxon>Alphaproteobacteria</taxon>
        <taxon>Acetobacterales</taxon>
        <taxon>Acetobacteraceae</taxon>
        <taxon>Saccharibacter</taxon>
    </lineage>
</organism>
<sequence>MCFLHEKITGIVQNDLTDLEWAIIGSLLPSEHGRWAVQGVLDALLQTLVELELTDDWQDRVDSTVVRVHS</sequence>
<evidence type="ECO:0000313" key="2">
    <source>
        <dbReference type="Proteomes" id="UP001062901"/>
    </source>
</evidence>
<evidence type="ECO:0000313" key="1">
    <source>
        <dbReference type="EMBL" id="GBQ05779.1"/>
    </source>
</evidence>
<keyword evidence="2" id="KW-1185">Reference proteome</keyword>